<evidence type="ECO:0000313" key="12">
    <source>
        <dbReference type="Proteomes" id="UP000007392"/>
    </source>
</evidence>
<evidence type="ECO:0000256" key="8">
    <source>
        <dbReference type="SAM" id="SignalP"/>
    </source>
</evidence>
<protein>
    <submittedName>
        <fullName evidence="11">Cellulose-binding family II protein</fullName>
    </submittedName>
    <submittedName>
        <fullName evidence="10">Xyloglucanase</fullName>
    </submittedName>
</protein>
<evidence type="ECO:0000259" key="9">
    <source>
        <dbReference type="SMART" id="SM00635"/>
    </source>
</evidence>
<keyword evidence="3" id="KW-0136">Cellulose degradation</keyword>
<keyword evidence="1 8" id="KW-0732">Signal</keyword>
<evidence type="ECO:0000256" key="5">
    <source>
        <dbReference type="ARBA" id="ARBA00023295"/>
    </source>
</evidence>
<dbReference type="GO" id="GO:0016798">
    <property type="term" value="F:hydrolase activity, acting on glycosyl bonds"/>
    <property type="evidence" value="ECO:0007669"/>
    <property type="project" value="UniProtKB-KW"/>
</dbReference>
<dbReference type="OrthoDB" id="9764804at2"/>
<organism evidence="10 12">
    <name type="scientific">Paenibacillus mucilaginosus K02</name>
    <dbReference type="NCBI Taxonomy" id="997761"/>
    <lineage>
        <taxon>Bacteria</taxon>
        <taxon>Bacillati</taxon>
        <taxon>Bacillota</taxon>
        <taxon>Bacilli</taxon>
        <taxon>Bacillales</taxon>
        <taxon>Paenibacillaceae</taxon>
        <taxon>Paenibacillus</taxon>
    </lineage>
</organism>
<feature type="domain" description="BIG2" evidence="9">
    <location>
        <begin position="786"/>
        <end position="859"/>
    </location>
</feature>
<evidence type="ECO:0000256" key="2">
    <source>
        <dbReference type="ARBA" id="ARBA00022801"/>
    </source>
</evidence>
<comment type="similarity">
    <text evidence="7">Belongs to the glycosyl hydrolase 74 family.</text>
</comment>
<dbReference type="FunFam" id="2.130.10.10:FF:000534">
    <property type="entry name" value="Xyloglucanase Xgh74A"/>
    <property type="match status" value="1"/>
</dbReference>
<reference evidence="10 12" key="2">
    <citation type="submission" date="2013-06" db="EMBL/GenBank/DDBJ databases">
        <title>Complete genome sequence of Paenibacillus mucilaginosus K02.</title>
        <authorList>
            <person name="Xiao B."/>
            <person name="Sun L."/>
            <person name="Xiao L."/>
            <person name="Lian B."/>
        </authorList>
    </citation>
    <scope>NUCLEOTIDE SEQUENCE [LARGE SCALE GENOMIC DNA]</scope>
    <source>
        <strain evidence="10 12">K02</strain>
    </source>
</reference>
<name>I0BKA3_9BACL</name>
<dbReference type="HOGENOM" id="CLU_004180_1_0_9"/>
<dbReference type="EMBL" id="JN225152">
    <property type="protein sequence ID" value="AFK65346.1"/>
    <property type="molecule type" value="Genomic_DNA"/>
</dbReference>
<reference evidence="11" key="1">
    <citation type="submission" date="2011-07" db="EMBL/GenBank/DDBJ databases">
        <title>Some potential microbial weathering related gene sequences of Bacillus mucilaginosus.</title>
        <authorList>
            <person name="Lian B."/>
            <person name="Xiao B."/>
        </authorList>
    </citation>
    <scope>NUCLEOTIDE SEQUENCE</scope>
    <source>
        <strain evidence="11">K02</strain>
    </source>
</reference>
<evidence type="ECO:0000256" key="4">
    <source>
        <dbReference type="ARBA" id="ARBA00023277"/>
    </source>
</evidence>
<dbReference type="SUPFAM" id="SSF110296">
    <property type="entry name" value="Oligoxyloglucan reducing end-specific cellobiohydrolase"/>
    <property type="match status" value="2"/>
</dbReference>
<evidence type="ECO:0000313" key="11">
    <source>
        <dbReference type="EMBL" id="AFK65346.1"/>
    </source>
</evidence>
<keyword evidence="2" id="KW-0378">Hydrolase</keyword>
<dbReference type="KEGG" id="pmw:B2K_19115"/>
<proteinExistence type="inferred from homology"/>
<dbReference type="Pfam" id="PF02368">
    <property type="entry name" value="Big_2"/>
    <property type="match status" value="1"/>
</dbReference>
<dbReference type="Pfam" id="PF02012">
    <property type="entry name" value="BNR"/>
    <property type="match status" value="1"/>
</dbReference>
<keyword evidence="5" id="KW-0326">Glycosidase</keyword>
<dbReference type="Proteomes" id="UP000007392">
    <property type="component" value="Chromosome"/>
</dbReference>
<dbReference type="SMART" id="SM00635">
    <property type="entry name" value="BID_2"/>
    <property type="match status" value="1"/>
</dbReference>
<evidence type="ECO:0000256" key="6">
    <source>
        <dbReference type="ARBA" id="ARBA00023326"/>
    </source>
</evidence>
<evidence type="ECO:0000256" key="3">
    <source>
        <dbReference type="ARBA" id="ARBA00023001"/>
    </source>
</evidence>
<dbReference type="PATRIC" id="fig|997761.3.peg.3752"/>
<dbReference type="PANTHER" id="PTHR43739">
    <property type="entry name" value="XYLOGLUCANASE (EUROFUNG)"/>
    <property type="match status" value="1"/>
</dbReference>
<dbReference type="InterPro" id="IPR008964">
    <property type="entry name" value="Invasin/intimin_cell_adhesion"/>
</dbReference>
<evidence type="ECO:0000256" key="7">
    <source>
        <dbReference type="ARBA" id="ARBA00037986"/>
    </source>
</evidence>
<accession>I0BKA3</accession>
<dbReference type="CDD" id="cd15482">
    <property type="entry name" value="Sialidase_non-viral"/>
    <property type="match status" value="1"/>
</dbReference>
<dbReference type="PANTHER" id="PTHR43739:SF2">
    <property type="entry name" value="OLIGOXYLOGLUCAN-REDUCING END-SPECIFIC XYLOGLUCANASE-RELATED"/>
    <property type="match status" value="1"/>
</dbReference>
<gene>
    <name evidence="10" type="ORF">B2K_19115</name>
</gene>
<evidence type="ECO:0000256" key="1">
    <source>
        <dbReference type="ARBA" id="ARBA00022729"/>
    </source>
</evidence>
<dbReference type="SUPFAM" id="SSF49373">
    <property type="entry name" value="Invasin/intimin cell-adhesion fragments"/>
    <property type="match status" value="1"/>
</dbReference>
<dbReference type="GO" id="GO:0030245">
    <property type="term" value="P:cellulose catabolic process"/>
    <property type="evidence" value="ECO:0007669"/>
    <property type="project" value="UniProtKB-KW"/>
</dbReference>
<feature type="signal peptide" evidence="8">
    <location>
        <begin position="1"/>
        <end position="33"/>
    </location>
</feature>
<dbReference type="InterPro" id="IPR015943">
    <property type="entry name" value="WD40/YVTN_repeat-like_dom_sf"/>
</dbReference>
<keyword evidence="6" id="KW-0624">Polysaccharide degradation</keyword>
<dbReference type="InterPro" id="IPR003343">
    <property type="entry name" value="Big_2"/>
</dbReference>
<feature type="chain" id="PRO_5007667684" evidence="8">
    <location>
        <begin position="34"/>
        <end position="1069"/>
    </location>
</feature>
<dbReference type="InterPro" id="IPR052025">
    <property type="entry name" value="Xyloglucanase_GH74"/>
</dbReference>
<dbReference type="EMBL" id="CP003422">
    <property type="protein sequence ID" value="AFH62800.1"/>
    <property type="molecule type" value="Genomic_DNA"/>
</dbReference>
<evidence type="ECO:0000313" key="10">
    <source>
        <dbReference type="EMBL" id="AFH62800.1"/>
    </source>
</evidence>
<dbReference type="Gene3D" id="2.60.40.1080">
    <property type="match status" value="1"/>
</dbReference>
<dbReference type="AlphaFoldDB" id="I0BKA3"/>
<sequence>MKKKKKWLAVLTAAALTASTGSSLTTIPGKAFAADSIASEAVQSDIVPVKTQAYDWGRVKIVGGGLITGIIYNPTEKDLIYARTDMGGAYRWDPATKTWIQLLESLNMEDWNLSGVESLATDPVDPNRVYIAAGTYSNDWVQSNGYILRSKDRGQTWEKTEMPFKFGGNMPGRTMGERLAVDPNDNRILYLGARNGNGLWKSEDYGATWHKVSSFITVGDVEDGYGGKVGPVWITFDPSTGSAGHATQTIYVGLADRQTSIYKSVDGGATWEPVAGQPKQGFLPHHATLGSNGMLYVTYNSEIGPFTAGSGSVWKLDTKTGEWSDISPGGAGDTSNPYGGLAVDAQHPDTLMVTTLNKWWPDNQIYRSTDGGQTWKPFWEFTSYPKRDNRYTIDYSISPWLDWGIQRDPETDPVTSPTLGWGIGDLEIDPFNSDRIMYGTGATLYGSEDMTDFDKGEKIGISVMANGIEENAILTLISPSSGAPLISGMGDIGGFRHADLNTSPHMIRNPYLNSTLDMDYAETNPNLIVRVGHTQSDIVERMGVSTDNGVTWTPATNPWQAGVPINYNTGGGYVAVGENGHTIVWAPNLDGNGEFPVSFTTDLGKTWTASKGIPHGAMVSSDRVNPGKFYGFLDGTFYVSTDGGANFSATAASGLPKNLNGKFKAAPAAEGDIWLASSEGLFRSTDSGANFKKVNGISEAMSVGFGKEAPGKTHKTIYAGLKVNGGKYGFYRSEDEGASWIRMNDDQHQFANAVGTITGDGQVYGRVYIGTNGMGIVRGDMKQDAAVRGFHVNDLTVEAGKSAALAPVFDGGASSRPVVWSSSDESVASVSGDQVTGLKPGTAAIAAVSADGQYAATAVVTVTPAITQSNGKIHAEPIVNAVGTASVSLGGDIVRNAIEQTPDKKVTVEVKPLADVKAVIVEMPAQSLSYADDRGVKTIAVDNGLAVVSIDPKLVRGTRPSPTASVAVQVGIVDASTLPGDVRNKLGDSRVLDFSLTVAGKPVTKFDGNDVRVAIGYTLKDGEKPNRVTLYYLNDNGKLEIIKNAKYNPKTGHVEFKAKQLGKYAVKYN</sequence>
<dbReference type="GO" id="GO:0010411">
    <property type="term" value="P:xyloglucan metabolic process"/>
    <property type="evidence" value="ECO:0007669"/>
    <property type="project" value="TreeGrafter"/>
</dbReference>
<dbReference type="Gene3D" id="2.130.10.10">
    <property type="entry name" value="YVTN repeat-like/Quinoprotein amine dehydrogenase"/>
    <property type="match status" value="2"/>
</dbReference>
<keyword evidence="4" id="KW-0119">Carbohydrate metabolism</keyword>
<dbReference type="InterPro" id="IPR002860">
    <property type="entry name" value="BNR_rpt"/>
</dbReference>
<dbReference type="RefSeq" id="WP_014651230.1">
    <property type="nucleotide sequence ID" value="NC_017672.3"/>
</dbReference>